<evidence type="ECO:0000256" key="1">
    <source>
        <dbReference type="SAM" id="Phobius"/>
    </source>
</evidence>
<dbReference type="GeneID" id="24164162"/>
<reference evidence="3" key="1">
    <citation type="journal article" date="2009" name="Genome Res.">
        <title>Comparative genomic analyses of the human fungal pathogens Coccidioides and their relatives.</title>
        <authorList>
            <person name="Sharpton T.J."/>
            <person name="Stajich J.E."/>
            <person name="Rounsley S.D."/>
            <person name="Gardner M.J."/>
            <person name="Wortman J.R."/>
            <person name="Jordar V.S."/>
            <person name="Maiti R."/>
            <person name="Kodira C.D."/>
            <person name="Neafsey D.E."/>
            <person name="Zeng Q."/>
            <person name="Hung C.-Y."/>
            <person name="McMahan C."/>
            <person name="Muszewska A."/>
            <person name="Grynberg M."/>
            <person name="Mandel M.A."/>
            <person name="Kellner E.M."/>
            <person name="Barker B.M."/>
            <person name="Galgiani J.N."/>
            <person name="Orbach M.J."/>
            <person name="Kirkland T.N."/>
            <person name="Cole G.T."/>
            <person name="Henn M.R."/>
            <person name="Birren B.W."/>
            <person name="Taylor J.W."/>
        </authorList>
    </citation>
    <scope>NUCLEOTIDE SEQUENCE [LARGE SCALE GENOMIC DNA]</scope>
    <source>
        <strain evidence="3">RS</strain>
    </source>
</reference>
<keyword evidence="1" id="KW-0472">Membrane</keyword>
<sequence>MRGQMLIYSFEKASSSASPVQPKLIRLLYNSACVILTADLFIFYTGSRLLFPEQEEIRSSAALRFFLRCAANTSFPFALCSWLLRDYHIRHTHVGRVVGSCFALSHAASVALYSWSRWVGGEYQLANFWGIVGLHGTWAGIALWGLLSA</sequence>
<keyword evidence="3" id="KW-1185">Reference proteome</keyword>
<dbReference type="AlphaFoldDB" id="A0A0D8JVA1"/>
<dbReference type="VEuPathDB" id="FungiDB:CIMG_12502"/>
<dbReference type="OrthoDB" id="3218918at2759"/>
<accession>A0A0D8JVA1</accession>
<keyword evidence="1" id="KW-0812">Transmembrane</keyword>
<dbReference type="OMA" id="HIRKTHV"/>
<organism evidence="2 3">
    <name type="scientific">Coccidioides immitis (strain RS)</name>
    <name type="common">Valley fever fungus</name>
    <dbReference type="NCBI Taxonomy" id="246410"/>
    <lineage>
        <taxon>Eukaryota</taxon>
        <taxon>Fungi</taxon>
        <taxon>Dikarya</taxon>
        <taxon>Ascomycota</taxon>
        <taxon>Pezizomycotina</taxon>
        <taxon>Eurotiomycetes</taxon>
        <taxon>Eurotiomycetidae</taxon>
        <taxon>Onygenales</taxon>
        <taxon>Onygenaceae</taxon>
        <taxon>Coccidioides</taxon>
    </lineage>
</organism>
<dbReference type="InParanoid" id="A0A0D8JVA1"/>
<protein>
    <recommendedName>
        <fullName evidence="4">Integral membrane protein</fullName>
    </recommendedName>
</protein>
<feature type="transmembrane region" description="Helical" evidence="1">
    <location>
        <begin position="128"/>
        <end position="147"/>
    </location>
</feature>
<keyword evidence="1" id="KW-1133">Transmembrane helix</keyword>
<evidence type="ECO:0008006" key="4">
    <source>
        <dbReference type="Google" id="ProtNLM"/>
    </source>
</evidence>
<name>A0A0D8JVA1_COCIM</name>
<reference evidence="3" key="2">
    <citation type="journal article" date="2010" name="Genome Res.">
        <title>Population genomic sequencing of Coccidioides fungi reveals recent hybridization and transposon control.</title>
        <authorList>
            <person name="Neafsey D.E."/>
            <person name="Barker B.M."/>
            <person name="Sharpton T.J."/>
            <person name="Stajich J.E."/>
            <person name="Park D.J."/>
            <person name="Whiston E."/>
            <person name="Hung C.-Y."/>
            <person name="McMahan C."/>
            <person name="White J."/>
            <person name="Sykes S."/>
            <person name="Heiman D."/>
            <person name="Young S."/>
            <person name="Zeng Q."/>
            <person name="Abouelleil A."/>
            <person name="Aftuck L."/>
            <person name="Bessette D."/>
            <person name="Brown A."/>
            <person name="FitzGerald M."/>
            <person name="Lui A."/>
            <person name="Macdonald J.P."/>
            <person name="Priest M."/>
            <person name="Orbach M.J."/>
            <person name="Galgiani J.N."/>
            <person name="Kirkland T.N."/>
            <person name="Cole G.T."/>
            <person name="Birren B.W."/>
            <person name="Henn M.R."/>
            <person name="Taylor J.W."/>
            <person name="Rounsley S.D."/>
        </authorList>
    </citation>
    <scope>GENOME REANNOTATION</scope>
    <source>
        <strain evidence="3">RS</strain>
    </source>
</reference>
<dbReference type="KEGG" id="cim:CIMG_12502"/>
<gene>
    <name evidence="2" type="ORF">CIMG_12502</name>
</gene>
<evidence type="ECO:0000313" key="2">
    <source>
        <dbReference type="EMBL" id="KJF61250.1"/>
    </source>
</evidence>
<dbReference type="EMBL" id="GG704915">
    <property type="protein sequence ID" value="KJF61250.1"/>
    <property type="molecule type" value="Genomic_DNA"/>
</dbReference>
<evidence type="ECO:0000313" key="3">
    <source>
        <dbReference type="Proteomes" id="UP000001261"/>
    </source>
</evidence>
<dbReference type="Proteomes" id="UP000001261">
    <property type="component" value="Unassembled WGS sequence"/>
</dbReference>
<feature type="transmembrane region" description="Helical" evidence="1">
    <location>
        <begin position="97"/>
        <end position="116"/>
    </location>
</feature>
<proteinExistence type="predicted"/>
<dbReference type="RefSeq" id="XP_012213807.1">
    <property type="nucleotide sequence ID" value="XM_012358384.1"/>
</dbReference>